<feature type="region of interest" description="Disordered" evidence="3">
    <location>
        <begin position="701"/>
        <end position="747"/>
    </location>
</feature>
<proteinExistence type="inferred from homology"/>
<name>A0A4Z1SLN7_GIAMU</name>
<evidence type="ECO:0000256" key="4">
    <source>
        <dbReference type="SAM" id="SignalP"/>
    </source>
</evidence>
<dbReference type="GO" id="GO:0008234">
    <property type="term" value="F:cysteine-type peptidase activity"/>
    <property type="evidence" value="ECO:0007669"/>
    <property type="project" value="InterPro"/>
</dbReference>
<feature type="compositionally biased region" description="Pro residues" evidence="3">
    <location>
        <begin position="728"/>
        <end position="745"/>
    </location>
</feature>
<keyword evidence="7" id="KW-1185">Reference proteome</keyword>
<protein>
    <submittedName>
        <fullName evidence="6">Cathepsin B-like cysteine proteinase</fullName>
    </submittedName>
</protein>
<dbReference type="Gene3D" id="3.90.70.10">
    <property type="entry name" value="Cysteine proteinases"/>
    <property type="match status" value="1"/>
</dbReference>
<dbReference type="InterPro" id="IPR000668">
    <property type="entry name" value="Peptidase_C1A_C"/>
</dbReference>
<dbReference type="PANTHER" id="PTHR12411">
    <property type="entry name" value="CYSTEINE PROTEASE FAMILY C1-RELATED"/>
    <property type="match status" value="1"/>
</dbReference>
<comment type="similarity">
    <text evidence="1">Belongs to the peptidase C1 family.</text>
</comment>
<dbReference type="EMBL" id="VDLU01000005">
    <property type="protein sequence ID" value="TNJ26572.1"/>
    <property type="molecule type" value="Genomic_DNA"/>
</dbReference>
<feature type="signal peptide" evidence="4">
    <location>
        <begin position="1"/>
        <end position="15"/>
    </location>
</feature>
<evidence type="ECO:0000256" key="1">
    <source>
        <dbReference type="ARBA" id="ARBA00008455"/>
    </source>
</evidence>
<dbReference type="SUPFAM" id="SSF54001">
    <property type="entry name" value="Cysteine proteinases"/>
    <property type="match status" value="1"/>
</dbReference>
<dbReference type="Pfam" id="PF00112">
    <property type="entry name" value="Peptidase_C1"/>
    <property type="match status" value="1"/>
</dbReference>
<dbReference type="InterPro" id="IPR018466">
    <property type="entry name" value="Kre9/Knh1-like_N"/>
</dbReference>
<evidence type="ECO:0000259" key="5">
    <source>
        <dbReference type="SMART" id="SM00645"/>
    </source>
</evidence>
<sequence length="950" mass="103563">MQLLLLLTALAMSHASIRRAMGSDEEGGTIFPDADEFDLLPDGPNEDETENEDARAFRGGVRAGFHDKGRSTLPSAFTYRNHKCLTLIDQGSCGCCFAASATMLLSFRRCLMYNDTNVISLEDDINCDREQYLNVKNNGCHGGSPLGVFKYGNTVGNVYESCLTYKKRYYPYPTEKCTEKCDDGSTKKRFTSNKGPYRLSGEEKIMRDIYENGPIAVSFYLANDFPPKKVGDVYQQSSSTKLGGGHSAMIIGWGTQNGVPYWDCANTYGPNWHDHGFFRIRRGKNDLSIERYPCAALPTSTGIATPTTSPGTFNVTKDTVIIAGHPITLKYENITYPTDLVLKADTGSSQAKDVVLGRLTTKTGSIQVTLPKTTAPGTYTLSTADGATRSVSFTVFEHFALAFNPATYTVKMGASASASAPIVKLKFGQAYPISTRLSLNDKSLATLSKNTASYDLSASVLKAGDNALKLVTVGALPELSATATVTLIQEKEEEKNTTHSISFQKPTKDDVVAPGGKLSVRLAVVGVSKVILTLISDCNGKEFGLKTLATSKDATYEDSVTLPTTLPECLYTLRAASSDGLVTAYSDSFNVKVEKKDDNTVEVIEPSKSITVKTLVDTVRLQYRSTRQAPMLVQGYCGKQLLGILAAGLPNTGSVDLRLPSQYQSCENFFFRVRTEAIPFSYGDSVSLRVQAQTYTVDSLPAPLEKPVNGDDPLPEPVPDPTPDDKPVQPPEPMPEPIPEPPVPIQPNTELQITSPDTKSVWVPGTKVTIKWATILPRTETMTLLLYQKSGKSTQLRATFSREAPNTGEYQTTLPNTLPAGTYFLRVRSSSMVSVETGDFTVRSTKLKASFDGFEPNTNVTFGSPLQFNLRLRLTGGLSLFPKRPRLISAMLLDDESEAMVCHLKYHTEGATVTVYPTDCPVRIGATYRIRLCTPHGCVDTPSFRLTAPL</sequence>
<dbReference type="GO" id="GO:0006508">
    <property type="term" value="P:proteolysis"/>
    <property type="evidence" value="ECO:0007669"/>
    <property type="project" value="InterPro"/>
</dbReference>
<dbReference type="AlphaFoldDB" id="A0A4Z1SLN7"/>
<accession>A0A4Z1SLN7</accession>
<dbReference type="InterPro" id="IPR013128">
    <property type="entry name" value="Peptidase_C1A"/>
</dbReference>
<evidence type="ECO:0000256" key="2">
    <source>
        <dbReference type="ARBA" id="ARBA00022729"/>
    </source>
</evidence>
<dbReference type="OrthoDB" id="640249at2759"/>
<dbReference type="SMART" id="SM00645">
    <property type="entry name" value="Pept_C1"/>
    <property type="match status" value="1"/>
</dbReference>
<feature type="chain" id="PRO_5021191472" evidence="4">
    <location>
        <begin position="16"/>
        <end position="950"/>
    </location>
</feature>
<dbReference type="Proteomes" id="UP000315496">
    <property type="component" value="Chromosome 5"/>
</dbReference>
<dbReference type="VEuPathDB" id="GiardiaDB:GMRT_16391"/>
<gene>
    <name evidence="6" type="ORF">GMRT_16391</name>
</gene>
<dbReference type="Pfam" id="PF10342">
    <property type="entry name" value="Kre9_KNH"/>
    <property type="match status" value="1"/>
</dbReference>
<organism evidence="6 7">
    <name type="scientific">Giardia muris</name>
    <dbReference type="NCBI Taxonomy" id="5742"/>
    <lineage>
        <taxon>Eukaryota</taxon>
        <taxon>Metamonada</taxon>
        <taxon>Diplomonadida</taxon>
        <taxon>Hexamitidae</taxon>
        <taxon>Giardiinae</taxon>
        <taxon>Giardia</taxon>
    </lineage>
</organism>
<comment type="caution">
    <text evidence="6">The sequence shown here is derived from an EMBL/GenBank/DDBJ whole genome shotgun (WGS) entry which is preliminary data.</text>
</comment>
<evidence type="ECO:0000313" key="7">
    <source>
        <dbReference type="Proteomes" id="UP000315496"/>
    </source>
</evidence>
<reference evidence="6 7" key="1">
    <citation type="submission" date="2019-05" db="EMBL/GenBank/DDBJ databases">
        <title>The compact genome of Giardia muris reveals important steps in the evolution of intestinal protozoan parasites.</title>
        <authorList>
            <person name="Xu F."/>
            <person name="Jimenez-Gonzalez A."/>
            <person name="Einarsson E."/>
            <person name="Astvaldsson A."/>
            <person name="Peirasmaki D."/>
            <person name="Eckmann L."/>
            <person name="Andersson J.O."/>
            <person name="Svard S.G."/>
            <person name="Jerlstrom-Hultqvist J."/>
        </authorList>
    </citation>
    <scope>NUCLEOTIDE SEQUENCE [LARGE SCALE GENOMIC DNA]</scope>
    <source>
        <strain evidence="6 7">Roberts-Thomson</strain>
    </source>
</reference>
<keyword evidence="2 4" id="KW-0732">Signal</keyword>
<feature type="domain" description="Peptidase C1A papain C-terminal" evidence="5">
    <location>
        <begin position="73"/>
        <end position="297"/>
    </location>
</feature>
<evidence type="ECO:0000256" key="3">
    <source>
        <dbReference type="SAM" id="MobiDB-lite"/>
    </source>
</evidence>
<dbReference type="InterPro" id="IPR038765">
    <property type="entry name" value="Papain-like_cys_pep_sf"/>
</dbReference>
<evidence type="ECO:0000313" key="6">
    <source>
        <dbReference type="EMBL" id="TNJ26572.1"/>
    </source>
</evidence>